<dbReference type="EMBL" id="REFV01000013">
    <property type="protein sequence ID" value="RMB56977.1"/>
    <property type="molecule type" value="Genomic_DNA"/>
</dbReference>
<comment type="caution">
    <text evidence="2">The sequence shown here is derived from an EMBL/GenBank/DDBJ whole genome shotgun (WGS) entry which is preliminary data.</text>
</comment>
<gene>
    <name evidence="2" type="ORF">EAX61_13010</name>
</gene>
<dbReference type="Proteomes" id="UP000281985">
    <property type="component" value="Unassembled WGS sequence"/>
</dbReference>
<dbReference type="RefSeq" id="WP_121918135.1">
    <property type="nucleotide sequence ID" value="NZ_REFV01000013.1"/>
</dbReference>
<protein>
    <recommendedName>
        <fullName evidence="4">GLPGLI family protein</fullName>
    </recommendedName>
</protein>
<name>A0A3M0FYM1_9FLAO</name>
<keyword evidence="1" id="KW-0732">Signal</keyword>
<dbReference type="AlphaFoldDB" id="A0A3M0FYM1"/>
<evidence type="ECO:0000256" key="1">
    <source>
        <dbReference type="SAM" id="SignalP"/>
    </source>
</evidence>
<sequence>MKTFLTALVLIFTSSLFSQTQDFARIGFKITAVAMNDAPERLLKLNFKEETFQSRFDLRPLFQEQTQQYSGPMIYEESRASVVRYETQEDYYKRVPSLNSKEIYAFGKDDNIKGVKNIAYKPAIRGNIADAYCTAIYAARSGN</sequence>
<evidence type="ECO:0008006" key="4">
    <source>
        <dbReference type="Google" id="ProtNLM"/>
    </source>
</evidence>
<feature type="chain" id="PRO_5018247269" description="GLPGLI family protein" evidence="1">
    <location>
        <begin position="21"/>
        <end position="143"/>
    </location>
</feature>
<proteinExistence type="predicted"/>
<organism evidence="2 3">
    <name type="scientific">Dokdonia sinensis</name>
    <dbReference type="NCBI Taxonomy" id="2479847"/>
    <lineage>
        <taxon>Bacteria</taxon>
        <taxon>Pseudomonadati</taxon>
        <taxon>Bacteroidota</taxon>
        <taxon>Flavobacteriia</taxon>
        <taxon>Flavobacteriales</taxon>
        <taxon>Flavobacteriaceae</taxon>
        <taxon>Dokdonia</taxon>
    </lineage>
</organism>
<evidence type="ECO:0000313" key="2">
    <source>
        <dbReference type="EMBL" id="RMB56977.1"/>
    </source>
</evidence>
<keyword evidence="3" id="KW-1185">Reference proteome</keyword>
<evidence type="ECO:0000313" key="3">
    <source>
        <dbReference type="Proteomes" id="UP000281985"/>
    </source>
</evidence>
<feature type="signal peptide" evidence="1">
    <location>
        <begin position="1"/>
        <end position="20"/>
    </location>
</feature>
<accession>A0A3M0FYM1</accession>
<reference evidence="2 3" key="1">
    <citation type="submission" date="2018-10" db="EMBL/GenBank/DDBJ databases">
        <title>Dokdonia luteus sp. nov., isolated from sea water.</title>
        <authorList>
            <person name="Zhou L.Y."/>
            <person name="Du Z.J."/>
        </authorList>
    </citation>
    <scope>NUCLEOTIDE SEQUENCE [LARGE SCALE GENOMIC DNA]</scope>
    <source>
        <strain evidence="2 3">SH27</strain>
    </source>
</reference>